<protein>
    <submittedName>
        <fullName evidence="2">Uncharacterized protein</fullName>
    </submittedName>
</protein>
<organism evidence="2 3">
    <name type="scientific">Linum tenue</name>
    <dbReference type="NCBI Taxonomy" id="586396"/>
    <lineage>
        <taxon>Eukaryota</taxon>
        <taxon>Viridiplantae</taxon>
        <taxon>Streptophyta</taxon>
        <taxon>Embryophyta</taxon>
        <taxon>Tracheophyta</taxon>
        <taxon>Spermatophyta</taxon>
        <taxon>Magnoliopsida</taxon>
        <taxon>eudicotyledons</taxon>
        <taxon>Gunneridae</taxon>
        <taxon>Pentapetalae</taxon>
        <taxon>rosids</taxon>
        <taxon>fabids</taxon>
        <taxon>Malpighiales</taxon>
        <taxon>Linaceae</taxon>
        <taxon>Linum</taxon>
    </lineage>
</organism>
<sequence>MPRRTSSSGNFARKLQPAKRALRRLAHKLRSDIPRAIRFVRNGTKRVVTYCSTHLLLRNNNNINRSSSLQIVAKTPSYRSHNHHSYISDYYSSSRNLLRKSFSAIFIDQLYAADDDPPPPAAASTSDEHNSSSKTASAAAAAETTTDRVETASVRGKEVAVSNSNEKRPPLPRSSCREGAAVRTASSLVQRRKREALVIMEELDVNKNNNGDENGNNNPMETLEDAWREVVARSPQLQPVDVRAEEFIHNFRADMKIQKARSVLEKQSLLPRRC</sequence>
<reference evidence="2" key="1">
    <citation type="submission" date="2022-08" db="EMBL/GenBank/DDBJ databases">
        <authorList>
            <person name="Gutierrez-Valencia J."/>
        </authorList>
    </citation>
    <scope>NUCLEOTIDE SEQUENCE</scope>
</reference>
<keyword evidence="3" id="KW-1185">Reference proteome</keyword>
<name>A0AAV0RRK8_9ROSI</name>
<dbReference type="AlphaFoldDB" id="A0AAV0RRK8"/>
<proteinExistence type="predicted"/>
<feature type="region of interest" description="Disordered" evidence="1">
    <location>
        <begin position="116"/>
        <end position="179"/>
    </location>
</feature>
<evidence type="ECO:0000256" key="1">
    <source>
        <dbReference type="SAM" id="MobiDB-lite"/>
    </source>
</evidence>
<dbReference type="EMBL" id="CAMGYJ010000011">
    <property type="protein sequence ID" value="CAI0558972.1"/>
    <property type="molecule type" value="Genomic_DNA"/>
</dbReference>
<dbReference type="Pfam" id="PF05553">
    <property type="entry name" value="DUF761"/>
    <property type="match status" value="1"/>
</dbReference>
<evidence type="ECO:0000313" key="3">
    <source>
        <dbReference type="Proteomes" id="UP001154282"/>
    </source>
</evidence>
<feature type="compositionally biased region" description="Low complexity" evidence="1">
    <location>
        <begin position="132"/>
        <end position="144"/>
    </location>
</feature>
<evidence type="ECO:0000313" key="2">
    <source>
        <dbReference type="EMBL" id="CAI0558972.1"/>
    </source>
</evidence>
<accession>A0AAV0RRK8</accession>
<gene>
    <name evidence="2" type="ORF">LITE_LOCUS48998</name>
</gene>
<dbReference type="Proteomes" id="UP001154282">
    <property type="component" value="Unassembled WGS sequence"/>
</dbReference>
<dbReference type="InterPro" id="IPR008480">
    <property type="entry name" value="DUF761_pln"/>
</dbReference>
<comment type="caution">
    <text evidence="2">The sequence shown here is derived from an EMBL/GenBank/DDBJ whole genome shotgun (WGS) entry which is preliminary data.</text>
</comment>
<feature type="compositionally biased region" description="Basic and acidic residues" evidence="1">
    <location>
        <begin position="145"/>
        <end position="158"/>
    </location>
</feature>